<feature type="domain" description="Asparaginase/glutaminase C-terminal" evidence="9">
    <location>
        <begin position="210"/>
        <end position="326"/>
    </location>
</feature>
<evidence type="ECO:0000256" key="7">
    <source>
        <dbReference type="PROSITE-ProRule" id="PRU10100"/>
    </source>
</evidence>
<keyword evidence="11" id="KW-1185">Reference proteome</keyword>
<dbReference type="RefSeq" id="WP_069860212.1">
    <property type="nucleotide sequence ID" value="NZ_BDFE01000022.1"/>
</dbReference>
<dbReference type="PROSITE" id="PS00917">
    <property type="entry name" value="ASN_GLN_ASE_2"/>
    <property type="match status" value="1"/>
</dbReference>
<dbReference type="PIRSF" id="PIRSF001220">
    <property type="entry name" value="L-ASNase_gatD"/>
    <property type="match status" value="1"/>
</dbReference>
<evidence type="ECO:0000256" key="5">
    <source>
        <dbReference type="PIRSR" id="PIRSR001220-2"/>
    </source>
</evidence>
<dbReference type="Gene3D" id="3.40.50.1170">
    <property type="entry name" value="L-asparaginase, N-terminal domain"/>
    <property type="match status" value="1"/>
</dbReference>
<dbReference type="PANTHER" id="PTHR11707">
    <property type="entry name" value="L-ASPARAGINASE"/>
    <property type="match status" value="1"/>
</dbReference>
<evidence type="ECO:0000259" key="8">
    <source>
        <dbReference type="Pfam" id="PF00710"/>
    </source>
</evidence>
<dbReference type="STRING" id="1592317.DPF_2689"/>
<feature type="binding site" evidence="5">
    <location>
        <begin position="89"/>
        <end position="90"/>
    </location>
    <ligand>
        <name>substrate</name>
    </ligand>
</feature>
<dbReference type="InterPro" id="IPR040919">
    <property type="entry name" value="Asparaginase_C"/>
</dbReference>
<proteinExistence type="inferred from homology"/>
<feature type="binding site" evidence="5">
    <location>
        <position position="58"/>
    </location>
    <ligand>
        <name>substrate</name>
    </ligand>
</feature>
<evidence type="ECO:0000256" key="3">
    <source>
        <dbReference type="ARBA" id="ARBA00022801"/>
    </source>
</evidence>
<dbReference type="SFLD" id="SFLDS00057">
    <property type="entry name" value="Glutaminase/Asparaginase"/>
    <property type="match status" value="1"/>
</dbReference>
<feature type="domain" description="L-asparaginase N-terminal" evidence="8">
    <location>
        <begin position="3"/>
        <end position="192"/>
    </location>
</feature>
<evidence type="ECO:0000313" key="11">
    <source>
        <dbReference type="Proteomes" id="UP000095200"/>
    </source>
</evidence>
<dbReference type="GO" id="GO:0009066">
    <property type="term" value="P:aspartate family amino acid metabolic process"/>
    <property type="evidence" value="ECO:0007669"/>
    <property type="project" value="UniProtKB-ARBA"/>
</dbReference>
<dbReference type="InterPro" id="IPR006034">
    <property type="entry name" value="Asparaginase/glutaminase-like"/>
</dbReference>
<evidence type="ECO:0000256" key="6">
    <source>
        <dbReference type="PROSITE-ProRule" id="PRU10099"/>
    </source>
</evidence>
<sequence>MKRVYIAYTGGTIGMRRTREGYAPAPGYLKSLLAGFPELGNRVMPVYDIHEYDPLLDSSNMGPEHWLLIARDILAHYDDYDGFIVLHGTDTMAYSASALAFMLQGIDKPVILTGSQIPLCEVRSDGRDNLITAMMIIAQHPVPEVCLYFGNRLLRGCRSVKVNGSGLQAFDSPNFPPLGTVGIKIRINHELVRRPGCGKPELAATLESARVGALRFFPGISIDMITAMLEAPLQGLVMETYGMGNGPSKNRSFMKALEDAVSRGMVIVNCTQCLQGMVDQGGYATGHALDRAGLVSGFDLTAEAALTKLIYLFGQGYDPDRVKRMMGQNLCGEMTLSETN</sequence>
<feature type="active site" evidence="6">
    <location>
        <position position="12"/>
    </location>
</feature>
<dbReference type="FunFam" id="3.40.50.1170:FF:000001">
    <property type="entry name" value="L-asparaginase 2"/>
    <property type="match status" value="1"/>
</dbReference>
<evidence type="ECO:0000256" key="4">
    <source>
        <dbReference type="PIRSR" id="PIRSR001220-1"/>
    </source>
</evidence>
<dbReference type="InterPro" id="IPR041725">
    <property type="entry name" value="L-asparaginase_I"/>
</dbReference>
<dbReference type="Proteomes" id="UP000095200">
    <property type="component" value="Unassembled WGS sequence"/>
</dbReference>
<evidence type="ECO:0000256" key="1">
    <source>
        <dbReference type="ARBA" id="ARBA00010518"/>
    </source>
</evidence>
<dbReference type="InterPro" id="IPR006033">
    <property type="entry name" value="AsnA_fam"/>
</dbReference>
<dbReference type="InterPro" id="IPR037152">
    <property type="entry name" value="L-asparaginase_N_sf"/>
</dbReference>
<dbReference type="InterPro" id="IPR027475">
    <property type="entry name" value="Asparaginase/glutaminase_AS2"/>
</dbReference>
<dbReference type="Pfam" id="PF00710">
    <property type="entry name" value="Asparaginase"/>
    <property type="match status" value="1"/>
</dbReference>
<dbReference type="PANTHER" id="PTHR11707:SF28">
    <property type="entry name" value="60 KDA LYSOPHOSPHOLIPASE"/>
    <property type="match status" value="1"/>
</dbReference>
<dbReference type="AlphaFoldDB" id="A0A194AKW1"/>
<organism evidence="10 11">
    <name type="scientific">Desulfoplanes formicivorans</name>
    <dbReference type="NCBI Taxonomy" id="1592317"/>
    <lineage>
        <taxon>Bacteria</taxon>
        <taxon>Pseudomonadati</taxon>
        <taxon>Thermodesulfobacteriota</taxon>
        <taxon>Desulfovibrionia</taxon>
        <taxon>Desulfovibrionales</taxon>
        <taxon>Desulfoplanaceae</taxon>
        <taxon>Desulfoplanes</taxon>
    </lineage>
</organism>
<dbReference type="NCBIfam" id="NF006998">
    <property type="entry name" value="PRK09461.1"/>
    <property type="match status" value="1"/>
</dbReference>
<evidence type="ECO:0000259" key="9">
    <source>
        <dbReference type="Pfam" id="PF17763"/>
    </source>
</evidence>
<comment type="caution">
    <text evidence="10">The sequence shown here is derived from an EMBL/GenBank/DDBJ whole genome shotgun (WGS) entry which is preliminary data.</text>
</comment>
<gene>
    <name evidence="10" type="ORF">DPF_2689</name>
</gene>
<dbReference type="Pfam" id="PF17763">
    <property type="entry name" value="Asparaginase_C"/>
    <property type="match status" value="1"/>
</dbReference>
<dbReference type="EC" id="3.5.1.1" evidence="2"/>
<dbReference type="PRINTS" id="PR00139">
    <property type="entry name" value="ASNGLNASE"/>
</dbReference>
<dbReference type="SMART" id="SM00870">
    <property type="entry name" value="Asparaginase"/>
    <property type="match status" value="1"/>
</dbReference>
<feature type="active site" evidence="7">
    <location>
        <position position="89"/>
    </location>
</feature>
<dbReference type="Gene3D" id="3.40.50.40">
    <property type="match status" value="1"/>
</dbReference>
<reference evidence="11" key="1">
    <citation type="submission" date="2016-06" db="EMBL/GenBank/DDBJ databases">
        <title>Draft genome sequence of Desulfoplanes formicivorans strain Pf12B.</title>
        <authorList>
            <person name="Watanabe M."/>
            <person name="Kojima H."/>
            <person name="Fukui M."/>
        </authorList>
    </citation>
    <scope>NUCLEOTIDE SEQUENCE [LARGE SCALE GENOMIC DNA]</scope>
    <source>
        <strain evidence="11">Pf12B</strain>
    </source>
</reference>
<dbReference type="FunFam" id="3.40.50.40:FF:000001">
    <property type="entry name" value="L-asparaginase 1"/>
    <property type="match status" value="1"/>
</dbReference>
<evidence type="ECO:0000313" key="10">
    <source>
        <dbReference type="EMBL" id="GAU09953.1"/>
    </source>
</evidence>
<comment type="similarity">
    <text evidence="1">Belongs to the asparaginase 1 family.</text>
</comment>
<accession>A0A194AKW1</accession>
<dbReference type="PIRSF" id="PIRSF500176">
    <property type="entry name" value="L_ASNase"/>
    <property type="match status" value="1"/>
</dbReference>
<dbReference type="PROSITE" id="PS51732">
    <property type="entry name" value="ASN_GLN_ASE_3"/>
    <property type="match status" value="1"/>
</dbReference>
<protein>
    <recommendedName>
        <fullName evidence="2">asparaginase</fullName>
        <ecNumber evidence="2">3.5.1.1</ecNumber>
    </recommendedName>
</protein>
<dbReference type="SUPFAM" id="SSF53774">
    <property type="entry name" value="Glutaminase/Asparaginase"/>
    <property type="match status" value="1"/>
</dbReference>
<name>A0A194AKW1_9BACT</name>
<dbReference type="OrthoDB" id="9788068at2"/>
<dbReference type="InterPro" id="IPR027473">
    <property type="entry name" value="L-asparaginase_C"/>
</dbReference>
<dbReference type="EMBL" id="BDFE01000022">
    <property type="protein sequence ID" value="GAU09953.1"/>
    <property type="molecule type" value="Genomic_DNA"/>
</dbReference>
<dbReference type="NCBIfam" id="TIGR00519">
    <property type="entry name" value="asnASE_I"/>
    <property type="match status" value="1"/>
</dbReference>
<dbReference type="InterPro" id="IPR020827">
    <property type="entry name" value="Asparaginase/glutaminase_AS1"/>
</dbReference>
<dbReference type="InterPro" id="IPR036152">
    <property type="entry name" value="Asp/glu_Ase-like_sf"/>
</dbReference>
<dbReference type="CDD" id="cd08963">
    <property type="entry name" value="L-asparaginase_I"/>
    <property type="match status" value="1"/>
</dbReference>
<feature type="active site" description="O-isoaspartyl threonine intermediate" evidence="4">
    <location>
        <position position="12"/>
    </location>
</feature>
<dbReference type="GO" id="GO:0004067">
    <property type="term" value="F:asparaginase activity"/>
    <property type="evidence" value="ECO:0007669"/>
    <property type="project" value="UniProtKB-UniRule"/>
</dbReference>
<keyword evidence="3" id="KW-0378">Hydrolase</keyword>
<evidence type="ECO:0000256" key="2">
    <source>
        <dbReference type="ARBA" id="ARBA00012920"/>
    </source>
</evidence>
<dbReference type="PROSITE" id="PS00144">
    <property type="entry name" value="ASN_GLN_ASE_1"/>
    <property type="match status" value="1"/>
</dbReference>
<dbReference type="InterPro" id="IPR027474">
    <property type="entry name" value="L-asparaginase_N"/>
</dbReference>